<sequence length="403" mass="45442">MYENDVFIKNFHTITSIGYDKKVGVNRLALNKYDIEARTRLIKEFNSINANISYDDGGTIFGSLGGNKEESIFIGSHMDSVPNGGRFDGMYGVVSALNVLKKLKNNGQINKKISAVDFTNEEGARFQPSLLGSGLTTEVFTKEFVYSREDDQGISFKDAVSKSGFMGSEENRAKRVKPGKYLELHIEQGPVLEHEGYQIGIPIGIVTMVVDEYEFFGESNQAGPTPMEMRKDALVSASRFITEVRDTARKNGNGLVMTVGKIKNDPNAYNVIPGKVMLNLDIRSPDKDIAFEYSKRAYEIADKISKEEGTEVKHRNLWVTETTIFNEELKKTIEKICKSLDMKYKYIYSWPGHDAQYMNRITDTAMIMVPSHNGRSHTKEEFTSDQDLINGFNVLYKTVLNLM</sequence>
<organism evidence="2 3">
    <name type="scientific">Acidiplasma aeolicum</name>
    <dbReference type="NCBI Taxonomy" id="507754"/>
    <lineage>
        <taxon>Archaea</taxon>
        <taxon>Methanobacteriati</taxon>
        <taxon>Thermoplasmatota</taxon>
        <taxon>Thermoplasmata</taxon>
        <taxon>Thermoplasmatales</taxon>
        <taxon>Ferroplasmaceae</taxon>
        <taxon>Acidiplasma</taxon>
    </lineage>
</organism>
<proteinExistence type="predicted"/>
<name>A0A0N8VLE7_9ARCH</name>
<dbReference type="InterPro" id="IPR036264">
    <property type="entry name" value="Bact_exopeptidase_dim_dom"/>
</dbReference>
<dbReference type="Gene3D" id="3.30.70.360">
    <property type="match status" value="1"/>
</dbReference>
<dbReference type="GO" id="GO:0016813">
    <property type="term" value="F:hydrolase activity, acting on carbon-nitrogen (but not peptide) bonds, in linear amidines"/>
    <property type="evidence" value="ECO:0007669"/>
    <property type="project" value="InterPro"/>
</dbReference>
<keyword evidence="3" id="KW-1185">Reference proteome</keyword>
<evidence type="ECO:0000313" key="3">
    <source>
        <dbReference type="Proteomes" id="UP000050320"/>
    </source>
</evidence>
<reference evidence="2 3" key="1">
    <citation type="submission" date="2015-09" db="EMBL/GenBank/DDBJ databases">
        <title>Heavy metals and arsenic resistance mechanisms in polyextremophilic archaea of the family Ferroplasmaceae.</title>
        <authorList>
            <person name="Bulaev A.G."/>
            <person name="Kanygina A.V."/>
        </authorList>
    </citation>
    <scope>NUCLEOTIDE SEQUENCE [LARGE SCALE GENOMIC DNA]</scope>
    <source>
        <strain evidence="2 3">VT</strain>
    </source>
</reference>
<dbReference type="Proteomes" id="UP000050320">
    <property type="component" value="Unassembled WGS sequence"/>
</dbReference>
<comment type="caution">
    <text evidence="2">The sequence shown here is derived from an EMBL/GenBank/DDBJ whole genome shotgun (WGS) entry which is preliminary data.</text>
</comment>
<dbReference type="EMBL" id="LKBG01000026">
    <property type="protein sequence ID" value="KQB36316.1"/>
    <property type="molecule type" value="Genomic_DNA"/>
</dbReference>
<dbReference type="Pfam" id="PF01546">
    <property type="entry name" value="Peptidase_M20"/>
    <property type="match status" value="1"/>
</dbReference>
<gene>
    <name evidence="2" type="ORF">AOG54_07595</name>
</gene>
<dbReference type="OrthoDB" id="35906at2157"/>
<dbReference type="PANTHER" id="PTHR32494">
    <property type="entry name" value="ALLANTOATE DEIMINASE-RELATED"/>
    <property type="match status" value="1"/>
</dbReference>
<evidence type="ECO:0000256" key="1">
    <source>
        <dbReference type="ARBA" id="ARBA00022801"/>
    </source>
</evidence>
<dbReference type="Gene3D" id="3.40.630.10">
    <property type="entry name" value="Zn peptidases"/>
    <property type="match status" value="1"/>
</dbReference>
<dbReference type="CDD" id="cd03884">
    <property type="entry name" value="M20_bAS"/>
    <property type="match status" value="1"/>
</dbReference>
<dbReference type="AlphaFoldDB" id="A0A0N8VLE7"/>
<evidence type="ECO:0000313" key="2">
    <source>
        <dbReference type="EMBL" id="KQB36316.1"/>
    </source>
</evidence>
<dbReference type="PANTHER" id="PTHR32494:SF5">
    <property type="entry name" value="ALLANTOATE AMIDOHYDROLASE"/>
    <property type="match status" value="1"/>
</dbReference>
<dbReference type="SUPFAM" id="SSF53187">
    <property type="entry name" value="Zn-dependent exopeptidases"/>
    <property type="match status" value="1"/>
</dbReference>
<dbReference type="NCBIfam" id="TIGR01879">
    <property type="entry name" value="hydantase"/>
    <property type="match status" value="1"/>
</dbReference>
<keyword evidence="1 2" id="KW-0378">Hydrolase</keyword>
<dbReference type="SUPFAM" id="SSF55031">
    <property type="entry name" value="Bacterial exopeptidase dimerisation domain"/>
    <property type="match status" value="1"/>
</dbReference>
<accession>A0A0N8VLE7</accession>
<dbReference type="InterPro" id="IPR010158">
    <property type="entry name" value="Amidase_Cbmase"/>
</dbReference>
<dbReference type="PIRSF" id="PIRSF001235">
    <property type="entry name" value="Amidase_carbamoylase"/>
    <property type="match status" value="1"/>
</dbReference>
<dbReference type="InterPro" id="IPR002933">
    <property type="entry name" value="Peptidase_M20"/>
</dbReference>
<dbReference type="NCBIfam" id="NF006771">
    <property type="entry name" value="PRK09290.1-5"/>
    <property type="match status" value="1"/>
</dbReference>
<protein>
    <submittedName>
        <fullName evidence="2">Allantoate amidohydrolase</fullName>
    </submittedName>
</protein>